<dbReference type="Proteomes" id="UP000249135">
    <property type="component" value="Unassembled WGS sequence"/>
</dbReference>
<organism evidence="1 2">
    <name type="scientific">Variovorax paradoxus</name>
    <dbReference type="NCBI Taxonomy" id="34073"/>
    <lineage>
        <taxon>Bacteria</taxon>
        <taxon>Pseudomonadati</taxon>
        <taxon>Pseudomonadota</taxon>
        <taxon>Betaproteobacteria</taxon>
        <taxon>Burkholderiales</taxon>
        <taxon>Comamonadaceae</taxon>
        <taxon>Variovorax</taxon>
    </lineage>
</organism>
<dbReference type="EMBL" id="QFPP01000035">
    <property type="protein sequence ID" value="PZQ76946.1"/>
    <property type="molecule type" value="Genomic_DNA"/>
</dbReference>
<evidence type="ECO:0000313" key="2">
    <source>
        <dbReference type="Proteomes" id="UP000249135"/>
    </source>
</evidence>
<reference evidence="1 2" key="1">
    <citation type="submission" date="2017-08" db="EMBL/GenBank/DDBJ databases">
        <title>Infants hospitalized years apart are colonized by the same room-sourced microbial strains.</title>
        <authorList>
            <person name="Brooks B."/>
            <person name="Olm M.R."/>
            <person name="Firek B.A."/>
            <person name="Baker R."/>
            <person name="Thomas B.C."/>
            <person name="Morowitz M.J."/>
            <person name="Banfield J.F."/>
        </authorList>
    </citation>
    <scope>NUCLEOTIDE SEQUENCE [LARGE SCALE GENOMIC DNA]</scope>
    <source>
        <strain evidence="1">S2_005_003_R2_41</strain>
    </source>
</reference>
<sequence>MREQIMSSTNHGPSFSKLAGSYLRSLGEYREAKAAVAIGRRLGHDTREMEHLAATLQARHQDAVVELVSRAVELRDGGRA</sequence>
<gene>
    <name evidence="1" type="ORF">DI563_05445</name>
</gene>
<dbReference type="AlphaFoldDB" id="A0A2W5QIS3"/>
<name>A0A2W5QIS3_VARPD</name>
<proteinExistence type="predicted"/>
<comment type="caution">
    <text evidence="1">The sequence shown here is derived from an EMBL/GenBank/DDBJ whole genome shotgun (WGS) entry which is preliminary data.</text>
</comment>
<accession>A0A2W5QIS3</accession>
<evidence type="ECO:0000313" key="1">
    <source>
        <dbReference type="EMBL" id="PZQ76946.1"/>
    </source>
</evidence>
<protein>
    <submittedName>
        <fullName evidence="1">Uncharacterized protein</fullName>
    </submittedName>
</protein>